<keyword evidence="2" id="KW-1185">Reference proteome</keyword>
<proteinExistence type="predicted"/>
<protein>
    <submittedName>
        <fullName evidence="1">Uncharacterized protein</fullName>
    </submittedName>
</protein>
<dbReference type="EMBL" id="MU794978">
    <property type="protein sequence ID" value="KAJ3814000.1"/>
    <property type="molecule type" value="Genomic_DNA"/>
</dbReference>
<comment type="caution">
    <text evidence="1">The sequence shown here is derived from an EMBL/GenBank/DDBJ whole genome shotgun (WGS) entry which is preliminary data.</text>
</comment>
<dbReference type="Proteomes" id="UP001163835">
    <property type="component" value="Unassembled WGS sequence"/>
</dbReference>
<evidence type="ECO:0000313" key="2">
    <source>
        <dbReference type="Proteomes" id="UP001163835"/>
    </source>
</evidence>
<reference evidence="1" key="1">
    <citation type="submission" date="2022-09" db="EMBL/GenBank/DDBJ databases">
        <title>A Global Phylogenomic Analysis of the Shiitake Genus Lentinula.</title>
        <authorList>
            <consortium name="DOE Joint Genome Institute"/>
            <person name="Sierra-Patev S."/>
            <person name="Min B."/>
            <person name="Naranjo-Ortiz M."/>
            <person name="Looney B."/>
            <person name="Konkel Z."/>
            <person name="Slot J.C."/>
            <person name="Sakamoto Y."/>
            <person name="Steenwyk J.L."/>
            <person name="Rokas A."/>
            <person name="Carro J."/>
            <person name="Camarero S."/>
            <person name="Ferreira P."/>
            <person name="Molpeceres G."/>
            <person name="Ruiz-Duenas F.J."/>
            <person name="Serrano A."/>
            <person name="Henrissat B."/>
            <person name="Drula E."/>
            <person name="Hughes K.W."/>
            <person name="Mata J.L."/>
            <person name="Ishikawa N.K."/>
            <person name="Vargas-Isla R."/>
            <person name="Ushijima S."/>
            <person name="Smith C.A."/>
            <person name="Ahrendt S."/>
            <person name="Andreopoulos W."/>
            <person name="He G."/>
            <person name="Labutti K."/>
            <person name="Lipzen A."/>
            <person name="Ng V."/>
            <person name="Riley R."/>
            <person name="Sandor L."/>
            <person name="Barry K."/>
            <person name="Martinez A.T."/>
            <person name="Xiao Y."/>
            <person name="Gibbons J.G."/>
            <person name="Terashima K."/>
            <person name="Grigoriev I.V."/>
            <person name="Hibbett D.S."/>
        </authorList>
    </citation>
    <scope>NUCLEOTIDE SEQUENCE</scope>
    <source>
        <strain evidence="1">TMI1499</strain>
    </source>
</reference>
<accession>A0ACC1UAF3</accession>
<sequence length="784" mass="89716">MGFLPIGGSLYVVQGWSTKKKKATRQWFHFEAAKRGHDLIPVCMCGQGDHNCIHQRYLRKYIEFDQMGEERVPDHPPRIVLFHRESVSGGQVIHRFSVAKSGSSMSLHGRAIVIHEGRDEGDGVWRCLRDGTQCIHIAAARCYLKKGIQDIESDDDMDEMREEIEGINLNQASKKQDRAISFKLVLPPKWCLLESDEPLYPRPLVLRQVQETIYIRNGEGTCTCRDGSRRMYSSSLPTFLRECTVYTLSRAIRTNIELQKCSSCERRYIGPETRTLGLFNLNNSLLFTHELLDEYTSAFTSSETPFDAWVQQVSRRYQAEDNSIPFVGADTFRAAWFAYARLINFEGDKQCEHCGEAPENVVWDGVTLAYARKQLRTGLRPPTTVDANSPIRPRTVGKKKEWFEDGVARKRLHHWIAKGGMGWGNDEKDRMAAEERQRDYPGIVESLRCMNKDLAILFEEHLGVKVLERNGKWRPQREYKAFFEMISAEESALQTVNVTSLKALHAFLECPNKDTISALRCVPIIFRIINKEQGKTRNSWMSCLGICKWMYERGYDVLKRVLDGITSPIPLLETTEEDEKSWEETGCCYGMSQVRKRPRYPGLQKDGQADVNAERGGACSKYYDTYGKKRLTGGIMVCWCTHSIAYGFHCIPESEGRNDVFSAMVTRWKQAPKRVIYDFACALGPYCMTREPEFFADTKFMIDGFHAYGHSRCSTSSFLKSYMEVDSTLARINSSAAECGNSGLGRIRKSVSYMGQVNAIIYTRVFLCVWNRLKICKMKESEHL</sequence>
<organism evidence="1 2">
    <name type="scientific">Lentinula aff. lateritia</name>
    <dbReference type="NCBI Taxonomy" id="2804960"/>
    <lineage>
        <taxon>Eukaryota</taxon>
        <taxon>Fungi</taxon>
        <taxon>Dikarya</taxon>
        <taxon>Basidiomycota</taxon>
        <taxon>Agaricomycotina</taxon>
        <taxon>Agaricomycetes</taxon>
        <taxon>Agaricomycetidae</taxon>
        <taxon>Agaricales</taxon>
        <taxon>Marasmiineae</taxon>
        <taxon>Omphalotaceae</taxon>
        <taxon>Lentinula</taxon>
    </lineage>
</organism>
<gene>
    <name evidence="1" type="ORF">F5876DRAFT_33898</name>
</gene>
<evidence type="ECO:0000313" key="1">
    <source>
        <dbReference type="EMBL" id="KAJ3814000.1"/>
    </source>
</evidence>
<name>A0ACC1UAF3_9AGAR</name>